<evidence type="ECO:0000313" key="2">
    <source>
        <dbReference type="Proteomes" id="UP000034264"/>
    </source>
</evidence>
<reference evidence="1 2" key="1">
    <citation type="journal article" date="2015" name="Nature">
        <title>rRNA introns, odd ribosomes, and small enigmatic genomes across a large radiation of phyla.</title>
        <authorList>
            <person name="Brown C.T."/>
            <person name="Hug L.A."/>
            <person name="Thomas B.C."/>
            <person name="Sharon I."/>
            <person name="Castelle C.J."/>
            <person name="Singh A."/>
            <person name="Wilkins M.J."/>
            <person name="Williams K.H."/>
            <person name="Banfield J.F."/>
        </authorList>
    </citation>
    <scope>NUCLEOTIDE SEQUENCE [LARGE SCALE GENOMIC DNA]</scope>
</reference>
<accession>A0A0G1Q229</accession>
<proteinExistence type="predicted"/>
<protein>
    <submittedName>
        <fullName evidence="1">Uncharacterized protein</fullName>
    </submittedName>
</protein>
<comment type="caution">
    <text evidence="1">The sequence shown here is derived from an EMBL/GenBank/DDBJ whole genome shotgun (WGS) entry which is preliminary data.</text>
</comment>
<dbReference type="EMBL" id="LCKS01000009">
    <property type="protein sequence ID" value="KKU02710.1"/>
    <property type="molecule type" value="Genomic_DNA"/>
</dbReference>
<organism evidence="1 2">
    <name type="scientific">Candidatus Amesbacteria bacterium GW2011_GWC2_45_19</name>
    <dbReference type="NCBI Taxonomy" id="1618366"/>
    <lineage>
        <taxon>Bacteria</taxon>
        <taxon>Candidatus Amesiibacteriota</taxon>
    </lineage>
</organism>
<gene>
    <name evidence="1" type="ORF">UX05_C0009G0046</name>
</gene>
<sequence length="85" mass="10026">MASLPPSLRETLAYFDKYDYPLTLDEIRFWQGRVTPFASSRAKGVTLFSRKGKYYFLPGRSHLVKLRHQREKFSKTKWVIAREVG</sequence>
<feature type="non-terminal residue" evidence="1">
    <location>
        <position position="85"/>
    </location>
</feature>
<name>A0A0G1Q229_9BACT</name>
<dbReference type="AlphaFoldDB" id="A0A0G1Q229"/>
<dbReference type="Proteomes" id="UP000034264">
    <property type="component" value="Unassembled WGS sequence"/>
</dbReference>
<evidence type="ECO:0000313" key="1">
    <source>
        <dbReference type="EMBL" id="KKU02710.1"/>
    </source>
</evidence>